<accession>A0A0N0E1G5</accession>
<dbReference type="AlphaFoldDB" id="A0A0N0E1G5"/>
<evidence type="ECO:0008006" key="3">
    <source>
        <dbReference type="Google" id="ProtNLM"/>
    </source>
</evidence>
<keyword evidence="2" id="KW-1185">Reference proteome</keyword>
<protein>
    <recommendedName>
        <fullName evidence="3">DUF2857 domain-containing protein</fullName>
    </recommendedName>
</protein>
<dbReference type="RefSeq" id="WP_054056973.1">
    <property type="nucleotide sequence ID" value="NZ_JAQMZR010000009.1"/>
</dbReference>
<evidence type="ECO:0000313" key="1">
    <source>
        <dbReference type="EMBL" id="KPA87676.1"/>
    </source>
</evidence>
<name>A0A0N0E1G5_9PSED</name>
<proteinExistence type="predicted"/>
<dbReference type="Proteomes" id="UP000037931">
    <property type="component" value="Unassembled WGS sequence"/>
</dbReference>
<dbReference type="EMBL" id="JSYZ01000027">
    <property type="protein sequence ID" value="KPA87676.1"/>
    <property type="molecule type" value="Genomic_DNA"/>
</dbReference>
<organism evidence="1 2">
    <name type="scientific">Pseudomonas asplenii</name>
    <dbReference type="NCBI Taxonomy" id="53407"/>
    <lineage>
        <taxon>Bacteria</taxon>
        <taxon>Pseudomonadati</taxon>
        <taxon>Pseudomonadota</taxon>
        <taxon>Gammaproteobacteria</taxon>
        <taxon>Pseudomonadales</taxon>
        <taxon>Pseudomonadaceae</taxon>
        <taxon>Pseudomonas</taxon>
    </lineage>
</organism>
<dbReference type="PATRIC" id="fig|50340.43.peg.3612"/>
<evidence type="ECO:0000313" key="2">
    <source>
        <dbReference type="Proteomes" id="UP000037931"/>
    </source>
</evidence>
<dbReference type="OrthoDB" id="7065319at2"/>
<gene>
    <name evidence="1" type="ORF">PF66_05896</name>
</gene>
<dbReference type="Pfam" id="PF11198">
    <property type="entry name" value="DUF2857"/>
    <property type="match status" value="1"/>
</dbReference>
<dbReference type="STRING" id="50340.PF66_05896"/>
<dbReference type="InterPro" id="IPR021364">
    <property type="entry name" value="DUF2857"/>
</dbReference>
<reference evidence="1 2" key="1">
    <citation type="journal article" date="2015" name="PLoS ONE">
        <title>Rice-Infecting Pseudomonas Genomes Are Highly Accessorized and Harbor Multiple Putative Virulence Mechanisms to Cause Sheath Brown Rot.</title>
        <authorList>
            <person name="Quibod I.L."/>
            <person name="Grande G."/>
            <person name="Oreiro E.G."/>
            <person name="Borja F.N."/>
            <person name="Dossa G.S."/>
            <person name="Mauleon R."/>
            <person name="Cruz C.V."/>
            <person name="Oliva R."/>
        </authorList>
    </citation>
    <scope>NUCLEOTIDE SEQUENCE [LARGE SCALE GENOMIC DNA]</scope>
    <source>
        <strain evidence="1 2">IRRI 6609</strain>
    </source>
</reference>
<sequence length="183" mass="20904">MHPLNLAVAFQIMNNIKTGQLRNCLAMGFEEKDLQTLIDPRCMGALVNSPVPWFKVLVDGDVVQRLLSRTRDSDEEEQISRALRLGASSPMILELFGLSPKEVAIRRTMLGIPYRKGRWPTVSQDGEMRLWGHWVRLTKELDTDTQDPRSVLQVAMLMTECEPTLNLAMVWSLIRGWIDEELV</sequence>
<comment type="caution">
    <text evidence="1">The sequence shown here is derived from an EMBL/GenBank/DDBJ whole genome shotgun (WGS) entry which is preliminary data.</text>
</comment>